<feature type="region of interest" description="Disordered" evidence="12">
    <location>
        <begin position="1060"/>
        <end position="1127"/>
    </location>
</feature>
<proteinExistence type="inferred from homology"/>
<feature type="compositionally biased region" description="Polar residues" evidence="12">
    <location>
        <begin position="1071"/>
        <end position="1081"/>
    </location>
</feature>
<evidence type="ECO:0000256" key="1">
    <source>
        <dbReference type="ARBA" id="ARBA00004125"/>
    </source>
</evidence>
<dbReference type="Pfam" id="PF24081">
    <property type="entry name" value="PH_SLA1"/>
    <property type="match status" value="1"/>
</dbReference>
<evidence type="ECO:0000256" key="5">
    <source>
        <dbReference type="ARBA" id="ARBA00020357"/>
    </source>
</evidence>
<evidence type="ECO:0000313" key="15">
    <source>
        <dbReference type="Proteomes" id="UP001150217"/>
    </source>
</evidence>
<keyword evidence="7" id="KW-0254">Endocytosis</keyword>
<feature type="compositionally biased region" description="Low complexity" evidence="12">
    <location>
        <begin position="808"/>
        <end position="822"/>
    </location>
</feature>
<feature type="compositionally biased region" description="Low complexity" evidence="12">
    <location>
        <begin position="779"/>
        <end position="790"/>
    </location>
</feature>
<dbReference type="Gene3D" id="2.30.30.40">
    <property type="entry name" value="SH3 Domains"/>
    <property type="match status" value="3"/>
</dbReference>
<comment type="subcellular location">
    <subcellularLocation>
        <location evidence="3">Cell membrane</location>
        <topology evidence="3">Peripheral membrane protein</topology>
        <orientation evidence="3">Cytoplasmic side</orientation>
    </subcellularLocation>
    <subcellularLocation>
        <location evidence="2">Cytoplasm</location>
        <location evidence="2">Cytoskeleton</location>
        <location evidence="2">Actin patch</location>
    </subcellularLocation>
    <subcellularLocation>
        <location evidence="1">Endosome membrane</location>
        <topology evidence="1">Peripheral membrane protein</topology>
        <orientation evidence="1">Cytoplasmic side</orientation>
    </subcellularLocation>
</comment>
<reference evidence="14" key="1">
    <citation type="submission" date="2022-08" db="EMBL/GenBank/DDBJ databases">
        <title>A Global Phylogenomic Analysis of the Shiitake Genus Lentinula.</title>
        <authorList>
            <consortium name="DOE Joint Genome Institute"/>
            <person name="Sierra-Patev S."/>
            <person name="Min B."/>
            <person name="Naranjo-Ortiz M."/>
            <person name="Looney B."/>
            <person name="Konkel Z."/>
            <person name="Slot J.C."/>
            <person name="Sakamoto Y."/>
            <person name="Steenwyk J.L."/>
            <person name="Rokas A."/>
            <person name="Carro J."/>
            <person name="Camarero S."/>
            <person name="Ferreira P."/>
            <person name="Molpeceres G."/>
            <person name="Ruiz-Duenas F.J."/>
            <person name="Serrano A."/>
            <person name="Henrissat B."/>
            <person name="Drula E."/>
            <person name="Hughes K.W."/>
            <person name="Mata J.L."/>
            <person name="Ishikawa N.K."/>
            <person name="Vargas-Isla R."/>
            <person name="Ushijima S."/>
            <person name="Smith C.A."/>
            <person name="Ahrendt S."/>
            <person name="Andreopoulos W."/>
            <person name="He G."/>
            <person name="Labutti K."/>
            <person name="Lipzen A."/>
            <person name="Ng V."/>
            <person name="Riley R."/>
            <person name="Sandor L."/>
            <person name="Barry K."/>
            <person name="Martinez A.T."/>
            <person name="Xiao Y."/>
            <person name="Gibbons J.G."/>
            <person name="Terashima K."/>
            <person name="Grigoriev I.V."/>
            <person name="Hibbett D.S."/>
        </authorList>
    </citation>
    <scope>NUCLEOTIDE SEQUENCE</scope>
    <source>
        <strain evidence="14">RHP3577 ss4</strain>
    </source>
</reference>
<feature type="region of interest" description="Disordered" evidence="12">
    <location>
        <begin position="269"/>
        <end position="293"/>
    </location>
</feature>
<dbReference type="Gene3D" id="1.10.150.50">
    <property type="entry name" value="Transcription Factor, Ets-1"/>
    <property type="match status" value="1"/>
</dbReference>
<evidence type="ECO:0000256" key="7">
    <source>
        <dbReference type="ARBA" id="ARBA00022583"/>
    </source>
</evidence>
<evidence type="ECO:0000256" key="3">
    <source>
        <dbReference type="ARBA" id="ARBA00004413"/>
    </source>
</evidence>
<feature type="domain" description="SH3" evidence="13">
    <location>
        <begin position="330"/>
        <end position="390"/>
    </location>
</feature>
<dbReference type="InterPro" id="IPR001452">
    <property type="entry name" value="SH3_domain"/>
</dbReference>
<feature type="region of interest" description="Disordered" evidence="12">
    <location>
        <begin position="305"/>
        <end position="332"/>
    </location>
</feature>
<feature type="compositionally biased region" description="Pro residues" evidence="12">
    <location>
        <begin position="277"/>
        <end position="288"/>
    </location>
</feature>
<evidence type="ECO:0000256" key="2">
    <source>
        <dbReference type="ARBA" id="ARBA00004134"/>
    </source>
</evidence>
<feature type="compositionally biased region" description="Acidic residues" evidence="12">
    <location>
        <begin position="316"/>
        <end position="332"/>
    </location>
</feature>
<name>A0ABQ8VAQ0_9AGAR</name>
<dbReference type="InterPro" id="IPR013761">
    <property type="entry name" value="SAM/pointed_sf"/>
</dbReference>
<comment type="caution">
    <text evidence="14">The sequence shown here is derived from an EMBL/GenBank/DDBJ whole genome shotgun (WGS) entry which is preliminary data.</text>
</comment>
<evidence type="ECO:0000313" key="14">
    <source>
        <dbReference type="EMBL" id="KAJ4482744.1"/>
    </source>
</evidence>
<feature type="domain" description="SH3" evidence="13">
    <location>
        <begin position="6"/>
        <end position="68"/>
    </location>
</feature>
<keyword evidence="15" id="KW-1185">Reference proteome</keyword>
<dbReference type="PANTHER" id="PTHR15735:SF21">
    <property type="entry name" value="PROTEIN NERVOUS WRECK"/>
    <property type="match status" value="1"/>
</dbReference>
<feature type="compositionally biased region" description="Polar residues" evidence="12">
    <location>
        <begin position="738"/>
        <end position="753"/>
    </location>
</feature>
<sequence>MAEPEEYLAVLKASYDYEPQSDDEISIKENQILFLKERLDEDWWRVKVKGESQDQSTPTGLVPAAYVEQADHLSLVKTLYDYEASAPGELTIIEGEILLAFEPDDEWLLVQSTKEGGKAGYIPANYVETYVEGTEEEATEEQPANQRIIVPPSPTPSPPSYVDPADRVASSKLNADDIKTWSVSEVDKKGKKMKGTLGIGSGAVFFASETSKAAVQKWPTSSISNINVEKTKHVHFDVEGGVSLHFNVGSKDNCEAIVAKLESSKALALQSSEDAPAPTPTRAPPPPSLGSLPARAVKASVHFAPESPAIIPSPPEAEDPEPEEEEEPEEVGEMAVALYPFTADGDDELSVIEGEQLLVLEKDGDEWWKCRNAEGAEGVVPASYIELAPSNRQTAPRSTPLEEEPEEEEEKEDIAAKEAQARERAEAEAAAAAAAERARKEEEGRRERDKEKERKKKEAQARAKAAEAERAKRTQAAAVSHPSPPPSSANNSRSSPNKDRPSSSSGRTSAENRFPPADRVRIWHDRSGQFRVEAALLSFKDGKLRLHKINGVIVEVPSEKMSVEDMRYVDKLLSKKSHPPTNDNLSDDDTPLALHRSKSSGGKVAPPRVSPQPKKGPTIDWFDFFLTAGCDLDDCTRYAASFERDKIDESILPDITESTMRSLGLREGDIIRVTKAIEKRRSKSADKSNGQLARDEALAKQLQAQESGDSPKVTAPPNLFANGPNGVLKPGRRGRPQPTKSLSSAVDLNTISEVSDKIQRTESPSLLSPGSAGTPVQPPVRSSSAAPVASGFDDDAWTNRPISTEPLAPASRAPPVTASRAPSAPPTSVPAQAVPVPTPPNPPVAASVRGPPSLANTTEDDVFQQLARLSELRKSTVPAPAPSPSPITNLVQMGTPSPIPHAPTPPIAPTGYQSGMGMSNSPIPMGQHLQAQQTGIYGPGPRGPYAPVPSNQNLLQPLVPTQTGFNGFVPTRANNVNLSQPSFLQSQPTGFPTTQPMISYPNGFPMTAQPTGMPFGGMNGGMTGLNSGMNAVNPFGAGGVMTNPTGFNPAMGPNFNAGMSSPPPVPPLPSATSNHNSTNPANIFAQMKSGTFANDNESSLPNPNYDALRPQPTGWGGFQGTSYVGYQ</sequence>
<feature type="domain" description="SH3" evidence="13">
    <location>
        <begin position="71"/>
        <end position="132"/>
    </location>
</feature>
<comment type="similarity">
    <text evidence="4">Belongs to the SLA1 family.</text>
</comment>
<keyword evidence="6 11" id="KW-0728">SH3 domain</keyword>
<evidence type="ECO:0000256" key="6">
    <source>
        <dbReference type="ARBA" id="ARBA00022443"/>
    </source>
</evidence>
<organism evidence="14 15">
    <name type="scientific">Lentinula lateritia</name>
    <dbReference type="NCBI Taxonomy" id="40482"/>
    <lineage>
        <taxon>Eukaryota</taxon>
        <taxon>Fungi</taxon>
        <taxon>Dikarya</taxon>
        <taxon>Basidiomycota</taxon>
        <taxon>Agaricomycotina</taxon>
        <taxon>Agaricomycetes</taxon>
        <taxon>Agaricomycetidae</taxon>
        <taxon>Agaricales</taxon>
        <taxon>Marasmiineae</taxon>
        <taxon>Omphalotaceae</taxon>
        <taxon>Lentinula</taxon>
    </lineage>
</organism>
<dbReference type="Pfam" id="PF14604">
    <property type="entry name" value="SH3_9"/>
    <property type="match status" value="1"/>
</dbReference>
<evidence type="ECO:0000256" key="4">
    <source>
        <dbReference type="ARBA" id="ARBA00007948"/>
    </source>
</evidence>
<feature type="region of interest" description="Disordered" evidence="12">
    <location>
        <begin position="701"/>
        <end position="857"/>
    </location>
</feature>
<dbReference type="PROSITE" id="PS50002">
    <property type="entry name" value="SH3"/>
    <property type="match status" value="3"/>
</dbReference>
<keyword evidence="10" id="KW-0963">Cytoplasm</keyword>
<dbReference type="Pfam" id="PF03983">
    <property type="entry name" value="SHD1"/>
    <property type="match status" value="1"/>
</dbReference>
<feature type="compositionally biased region" description="Pro residues" evidence="12">
    <location>
        <begin position="151"/>
        <end position="161"/>
    </location>
</feature>
<keyword evidence="10" id="KW-0206">Cytoskeleton</keyword>
<keyword evidence="8" id="KW-0967">Endosome</keyword>
<dbReference type="InterPro" id="IPR036028">
    <property type="entry name" value="SH3-like_dom_sf"/>
</dbReference>
<evidence type="ECO:0000256" key="12">
    <source>
        <dbReference type="SAM" id="MobiDB-lite"/>
    </source>
</evidence>
<feature type="compositionally biased region" description="Polar residues" evidence="12">
    <location>
        <begin position="1088"/>
        <end position="1102"/>
    </location>
</feature>
<evidence type="ECO:0000256" key="9">
    <source>
        <dbReference type="ARBA" id="ARBA00023203"/>
    </source>
</evidence>
<dbReference type="InterPro" id="IPR056996">
    <property type="entry name" value="PH_SLA1"/>
</dbReference>
<feature type="region of interest" description="Disordered" evidence="12">
    <location>
        <begin position="136"/>
        <end position="163"/>
    </location>
</feature>
<gene>
    <name evidence="14" type="ORF">C8R41DRAFT_922118</name>
</gene>
<evidence type="ECO:0000256" key="10">
    <source>
        <dbReference type="ARBA" id="ARBA00023212"/>
    </source>
</evidence>
<feature type="region of interest" description="Disordered" evidence="12">
    <location>
        <begin position="574"/>
        <end position="615"/>
    </location>
</feature>
<feature type="compositionally biased region" description="Acidic residues" evidence="12">
    <location>
        <begin position="401"/>
        <end position="412"/>
    </location>
</feature>
<dbReference type="InterPro" id="IPR007131">
    <property type="entry name" value="SHD1"/>
</dbReference>
<dbReference type="SMART" id="SM00326">
    <property type="entry name" value="SH3"/>
    <property type="match status" value="3"/>
</dbReference>
<feature type="region of interest" description="Disordered" evidence="12">
    <location>
        <begin position="386"/>
        <end position="517"/>
    </location>
</feature>
<keyword evidence="9" id="KW-0009">Actin-binding</keyword>
<evidence type="ECO:0000259" key="13">
    <source>
        <dbReference type="PROSITE" id="PS50002"/>
    </source>
</evidence>
<dbReference type="Gene3D" id="2.30.30.700">
    <property type="entry name" value="SLA1 homology domain 1"/>
    <property type="match status" value="1"/>
</dbReference>
<protein>
    <recommendedName>
        <fullName evidence="5">Actin cytoskeleton-regulatory complex protein SLA1</fullName>
    </recommendedName>
</protein>
<dbReference type="EMBL" id="JANVFT010000057">
    <property type="protein sequence ID" value="KAJ4482744.1"/>
    <property type="molecule type" value="Genomic_DNA"/>
</dbReference>
<evidence type="ECO:0000256" key="11">
    <source>
        <dbReference type="PROSITE-ProRule" id="PRU00192"/>
    </source>
</evidence>
<dbReference type="InterPro" id="IPR035800">
    <property type="entry name" value="Sla1_SH3_1"/>
</dbReference>
<dbReference type="PRINTS" id="PR00452">
    <property type="entry name" value="SH3DOMAIN"/>
</dbReference>
<feature type="compositionally biased region" description="Basic and acidic residues" evidence="12">
    <location>
        <begin position="436"/>
        <end position="472"/>
    </location>
</feature>
<accession>A0ABQ8VAQ0</accession>
<dbReference type="Pfam" id="PF00018">
    <property type="entry name" value="SH3_1"/>
    <property type="match status" value="2"/>
</dbReference>
<dbReference type="CDD" id="cd11773">
    <property type="entry name" value="SH3_Sla1p_1"/>
    <property type="match status" value="1"/>
</dbReference>
<dbReference type="PANTHER" id="PTHR15735">
    <property type="entry name" value="FCH AND DOUBLE SH3 DOMAINS PROTEIN"/>
    <property type="match status" value="1"/>
</dbReference>
<feature type="compositionally biased region" description="Basic and acidic residues" evidence="12">
    <location>
        <begin position="413"/>
        <end position="427"/>
    </location>
</feature>
<dbReference type="SUPFAM" id="SSF50044">
    <property type="entry name" value="SH3-domain"/>
    <property type="match status" value="3"/>
</dbReference>
<dbReference type="CDD" id="cd00174">
    <property type="entry name" value="SH3"/>
    <property type="match status" value="1"/>
</dbReference>
<dbReference type="Proteomes" id="UP001150217">
    <property type="component" value="Unassembled WGS sequence"/>
</dbReference>
<evidence type="ECO:0000256" key="8">
    <source>
        <dbReference type="ARBA" id="ARBA00022753"/>
    </source>
</evidence>